<evidence type="ECO:0000256" key="1">
    <source>
        <dbReference type="ARBA" id="ARBA00004141"/>
    </source>
</evidence>
<dbReference type="Pfam" id="PF01384">
    <property type="entry name" value="PHO4"/>
    <property type="match status" value="1"/>
</dbReference>
<dbReference type="RefSeq" id="WP_191964366.1">
    <property type="nucleotide sequence ID" value="NZ_JBHTIU010000050.1"/>
</dbReference>
<keyword evidence="5 6" id="KW-0472">Membrane</keyword>
<comment type="caution">
    <text evidence="7">The sequence shown here is derived from an EMBL/GenBank/DDBJ whole genome shotgun (WGS) entry which is preliminary data.</text>
</comment>
<dbReference type="Proteomes" id="UP001597120">
    <property type="component" value="Unassembled WGS sequence"/>
</dbReference>
<name>A0ABW3DAR7_9BACL</name>
<evidence type="ECO:0000313" key="8">
    <source>
        <dbReference type="Proteomes" id="UP001597120"/>
    </source>
</evidence>
<reference evidence="8" key="1">
    <citation type="journal article" date="2019" name="Int. J. Syst. Evol. Microbiol.">
        <title>The Global Catalogue of Microorganisms (GCM) 10K type strain sequencing project: providing services to taxonomists for standard genome sequencing and annotation.</title>
        <authorList>
            <consortium name="The Broad Institute Genomics Platform"/>
            <consortium name="The Broad Institute Genome Sequencing Center for Infectious Disease"/>
            <person name="Wu L."/>
            <person name="Ma J."/>
        </authorList>
    </citation>
    <scope>NUCLEOTIDE SEQUENCE [LARGE SCALE GENOMIC DNA]</scope>
    <source>
        <strain evidence="8">CCUG 57263</strain>
    </source>
</reference>
<evidence type="ECO:0000256" key="4">
    <source>
        <dbReference type="ARBA" id="ARBA00022989"/>
    </source>
</evidence>
<feature type="transmembrane region" description="Helical" evidence="6">
    <location>
        <begin position="240"/>
        <end position="260"/>
    </location>
</feature>
<dbReference type="InterPro" id="IPR001204">
    <property type="entry name" value="Phos_transporter"/>
</dbReference>
<proteinExistence type="predicted"/>
<protein>
    <submittedName>
        <fullName evidence="7">Anion permease</fullName>
    </submittedName>
</protein>
<feature type="transmembrane region" description="Helical" evidence="6">
    <location>
        <begin position="126"/>
        <end position="148"/>
    </location>
</feature>
<feature type="transmembrane region" description="Helical" evidence="6">
    <location>
        <begin position="266"/>
        <end position="284"/>
    </location>
</feature>
<keyword evidence="3 6" id="KW-0812">Transmembrane</keyword>
<evidence type="ECO:0000256" key="5">
    <source>
        <dbReference type="ARBA" id="ARBA00023136"/>
    </source>
</evidence>
<gene>
    <name evidence="7" type="ORF">ACFQ03_15685</name>
</gene>
<feature type="transmembrane region" description="Helical" evidence="6">
    <location>
        <begin position="207"/>
        <end position="228"/>
    </location>
</feature>
<feature type="transmembrane region" description="Helical" evidence="6">
    <location>
        <begin position="323"/>
        <end position="341"/>
    </location>
</feature>
<keyword evidence="2" id="KW-0813">Transport</keyword>
<feature type="transmembrane region" description="Helical" evidence="6">
    <location>
        <begin position="75"/>
        <end position="94"/>
    </location>
</feature>
<evidence type="ECO:0000256" key="3">
    <source>
        <dbReference type="ARBA" id="ARBA00022692"/>
    </source>
</evidence>
<feature type="transmembrane region" description="Helical" evidence="6">
    <location>
        <begin position="169"/>
        <end position="187"/>
    </location>
</feature>
<dbReference type="PANTHER" id="PTHR11101">
    <property type="entry name" value="PHOSPHATE TRANSPORTER"/>
    <property type="match status" value="1"/>
</dbReference>
<comment type="subcellular location">
    <subcellularLocation>
        <location evidence="1">Membrane</location>
        <topology evidence="1">Multi-pass membrane protein</topology>
    </subcellularLocation>
</comment>
<organism evidence="7 8">
    <name type="scientific">Paenibacillus residui</name>
    <dbReference type="NCBI Taxonomy" id="629724"/>
    <lineage>
        <taxon>Bacteria</taxon>
        <taxon>Bacillati</taxon>
        <taxon>Bacillota</taxon>
        <taxon>Bacilli</taxon>
        <taxon>Bacillales</taxon>
        <taxon>Paenibacillaceae</taxon>
        <taxon>Paenibacillus</taxon>
    </lineage>
</organism>
<evidence type="ECO:0000256" key="6">
    <source>
        <dbReference type="SAM" id="Phobius"/>
    </source>
</evidence>
<accession>A0ABW3DAR7</accession>
<dbReference type="EMBL" id="JBHTIU010000050">
    <property type="protein sequence ID" value="MFD0870597.1"/>
    <property type="molecule type" value="Genomic_DNA"/>
</dbReference>
<feature type="transmembrane region" description="Helical" evidence="6">
    <location>
        <begin position="296"/>
        <end position="317"/>
    </location>
</feature>
<keyword evidence="4 6" id="KW-1133">Transmembrane helix</keyword>
<sequence length="345" mass="36307">MLLIIIAFSIAFFFAANIGASGTAAAMGSVYGSGALNSRRLAVILAAVFAVAGAILGGGEVVTTISKGIISSSSITVQVTVIILLSACTTLFIANRMGIPLSTSEVTVGSIVGAGLAGSGVYWQKVLFIVSTWLVIPFLAFAIAFVIGRLLSGKEDMWRRRWPRLIPRLLTILLIIAGCYEAFSAGMNNVANAIGPLIGAGVIDTTSGIWIGSLFLAAGAITMGGKVLETNGKKITKMTLLQGSIVSFTSGSLIIGASVLGIPAPLTQATTMAIIGVGTEKAGWHLFRKPVIKKIFAVWFFSPISSLLMTLALMQWLLYQSPALIICVLASVLFAAYYKFFQKVW</sequence>
<evidence type="ECO:0000313" key="7">
    <source>
        <dbReference type="EMBL" id="MFD0870597.1"/>
    </source>
</evidence>
<dbReference type="PANTHER" id="PTHR11101:SF80">
    <property type="entry name" value="PHOSPHATE TRANSPORTER"/>
    <property type="match status" value="1"/>
</dbReference>
<evidence type="ECO:0000256" key="2">
    <source>
        <dbReference type="ARBA" id="ARBA00022448"/>
    </source>
</evidence>
<feature type="transmembrane region" description="Helical" evidence="6">
    <location>
        <begin position="42"/>
        <end position="63"/>
    </location>
</feature>
<keyword evidence="8" id="KW-1185">Reference proteome</keyword>